<dbReference type="EMBL" id="CAUYUJ010004258">
    <property type="protein sequence ID" value="CAK0808807.1"/>
    <property type="molecule type" value="Genomic_DNA"/>
</dbReference>
<evidence type="ECO:0000256" key="1">
    <source>
        <dbReference type="SAM" id="MobiDB-lite"/>
    </source>
</evidence>
<keyword evidence="3" id="KW-1185">Reference proteome</keyword>
<organism evidence="2 3">
    <name type="scientific">Prorocentrum cordatum</name>
    <dbReference type="NCBI Taxonomy" id="2364126"/>
    <lineage>
        <taxon>Eukaryota</taxon>
        <taxon>Sar</taxon>
        <taxon>Alveolata</taxon>
        <taxon>Dinophyceae</taxon>
        <taxon>Prorocentrales</taxon>
        <taxon>Prorocentraceae</taxon>
        <taxon>Prorocentrum</taxon>
    </lineage>
</organism>
<feature type="region of interest" description="Disordered" evidence="1">
    <location>
        <begin position="115"/>
        <end position="148"/>
    </location>
</feature>
<gene>
    <name evidence="2" type="ORF">PCOR1329_LOCUS14274</name>
</gene>
<dbReference type="Proteomes" id="UP001189429">
    <property type="component" value="Unassembled WGS sequence"/>
</dbReference>
<protein>
    <submittedName>
        <fullName evidence="2">Uncharacterized protein</fullName>
    </submittedName>
</protein>
<proteinExistence type="predicted"/>
<evidence type="ECO:0000313" key="3">
    <source>
        <dbReference type="Proteomes" id="UP001189429"/>
    </source>
</evidence>
<reference evidence="2" key="1">
    <citation type="submission" date="2023-10" db="EMBL/GenBank/DDBJ databases">
        <authorList>
            <person name="Chen Y."/>
            <person name="Shah S."/>
            <person name="Dougan E. K."/>
            <person name="Thang M."/>
            <person name="Chan C."/>
        </authorList>
    </citation>
    <scope>NUCLEOTIDE SEQUENCE [LARGE SCALE GENOMIC DNA]</scope>
</reference>
<name>A0ABN9QUJ6_9DINO</name>
<evidence type="ECO:0000313" key="2">
    <source>
        <dbReference type="EMBL" id="CAK0808807.1"/>
    </source>
</evidence>
<sequence>MAIIHTAGLKPALSYGSAVFGMSDCELKRARATLLSFKSPSHRGASLVAKCVLHGDPVADAAIAPAVQWAVAIWQPAAASLEIIAEGSQVPEGQGAEHHGRGAAEDPLGECEWEDAEADAGAEAQADAEAAAEEDAEEGAREAAEAADPELQAAAEAMILEADAEDCGELCVNFFDTEGQGPEVVRRWDLL</sequence>
<accession>A0ABN9QUJ6</accession>
<comment type="caution">
    <text evidence="2">The sequence shown here is derived from an EMBL/GenBank/DDBJ whole genome shotgun (WGS) entry which is preliminary data.</text>
</comment>